<comment type="caution">
    <text evidence="1">The sequence shown here is derived from an EMBL/GenBank/DDBJ whole genome shotgun (WGS) entry which is preliminary data.</text>
</comment>
<sequence>MIHLADSAPVASGNNSAVYRHPDDQSILVKVVRSEAARRQKARWGFLRGRRRRFYHLKNFMRVLEEQVAYYAAEGHPSQHLEEVVGLVDTDIGPGLAVRCETFRSDIAPTVASLMKSRRLDRSLLPLLDEFFDWLERSPVVVNELGIDNLVLSDRLPGQLRIVLIDGYGENAAIPLKSWSQSLNRYDKRQKAEKLRARLNAAALSAEDALDQSLTASG</sequence>
<keyword evidence="2" id="KW-1185">Reference proteome</keyword>
<evidence type="ECO:0000313" key="2">
    <source>
        <dbReference type="Proteomes" id="UP000601041"/>
    </source>
</evidence>
<dbReference type="Pfam" id="PF10707">
    <property type="entry name" value="YrbL-PhoP_reg"/>
    <property type="match status" value="1"/>
</dbReference>
<evidence type="ECO:0008006" key="3">
    <source>
        <dbReference type="Google" id="ProtNLM"/>
    </source>
</evidence>
<gene>
    <name evidence="1" type="ORF">RHAB21_03229</name>
</gene>
<protein>
    <recommendedName>
        <fullName evidence="3">PhoP regulatory network protein YrbL</fullName>
    </recommendedName>
</protein>
<dbReference type="InterPro" id="IPR019647">
    <property type="entry name" value="PhoP_reg_network_YrbL"/>
</dbReference>
<proteinExistence type="predicted"/>
<organism evidence="1 2">
    <name type="scientific">Pseudorhizobium halotolerans</name>
    <dbReference type="NCBI Taxonomy" id="1233081"/>
    <lineage>
        <taxon>Bacteria</taxon>
        <taxon>Pseudomonadati</taxon>
        <taxon>Pseudomonadota</taxon>
        <taxon>Alphaproteobacteria</taxon>
        <taxon>Hyphomicrobiales</taxon>
        <taxon>Rhizobiaceae</taxon>
        <taxon>Rhizobium/Agrobacterium group</taxon>
        <taxon>Pseudorhizobium</taxon>
    </lineage>
</organism>
<dbReference type="EMBL" id="CABFWE030000005">
    <property type="protein sequence ID" value="CAD7041869.1"/>
    <property type="molecule type" value="Genomic_DNA"/>
</dbReference>
<accession>A0ABM8PQ53</accession>
<dbReference type="Proteomes" id="UP000601041">
    <property type="component" value="Unassembled WGS sequence"/>
</dbReference>
<dbReference type="RefSeq" id="WP_142588337.1">
    <property type="nucleotide sequence ID" value="NZ_CABFWE030000005.1"/>
</dbReference>
<evidence type="ECO:0000313" key="1">
    <source>
        <dbReference type="EMBL" id="CAD7041869.1"/>
    </source>
</evidence>
<name>A0ABM8PQ53_9HYPH</name>
<reference evidence="1 2" key="1">
    <citation type="submission" date="2020-11" db="EMBL/GenBank/DDBJ databases">
        <authorList>
            <person name="Lassalle F."/>
        </authorList>
    </citation>
    <scope>NUCLEOTIDE SEQUENCE [LARGE SCALE GENOMIC DNA]</scope>
    <source>
        <strain evidence="1 2">AB21</strain>
    </source>
</reference>